<proteinExistence type="predicted"/>
<keyword evidence="7" id="KW-0349">Heme</keyword>
<evidence type="ECO:0008006" key="10">
    <source>
        <dbReference type="Google" id="ProtNLM"/>
    </source>
</evidence>
<feature type="binding site" description="axial binding residue" evidence="7">
    <location>
        <position position="438"/>
    </location>
    <ligand>
        <name>heme</name>
        <dbReference type="ChEBI" id="CHEBI:30413"/>
    </ligand>
    <ligandPart>
        <name>Fe</name>
        <dbReference type="ChEBI" id="CHEBI:18248"/>
    </ligandPart>
</feature>
<keyword evidence="2" id="KW-0812">Transmembrane</keyword>
<keyword evidence="6 7" id="KW-0408">Iron</keyword>
<evidence type="ECO:0000256" key="7">
    <source>
        <dbReference type="PIRSR" id="PIRSR602401-1"/>
    </source>
</evidence>
<reference evidence="9" key="1">
    <citation type="journal article" date="2023" name="Proc. Natl. Acad. Sci. U.S.A.">
        <title>Genomic and structural basis for evolution of tropane alkaloid biosynthesis.</title>
        <authorList>
            <person name="Wanga Y.-J."/>
            <person name="Taina T."/>
            <person name="Yua J.-Y."/>
            <person name="Lia J."/>
            <person name="Xua B."/>
            <person name="Chenc J."/>
            <person name="D'Auriad J.C."/>
            <person name="Huanga J.-P."/>
            <person name="Huanga S.-X."/>
        </authorList>
    </citation>
    <scope>NUCLEOTIDE SEQUENCE [LARGE SCALE GENOMIC DNA]</scope>
    <source>
        <strain evidence="9">cv. KIB-2019</strain>
    </source>
</reference>
<evidence type="ECO:0000256" key="4">
    <source>
        <dbReference type="ARBA" id="ARBA00022989"/>
    </source>
</evidence>
<dbReference type="InterPro" id="IPR036396">
    <property type="entry name" value="Cyt_P450_sf"/>
</dbReference>
<dbReference type="Gene3D" id="1.10.630.10">
    <property type="entry name" value="Cytochrome P450"/>
    <property type="match status" value="2"/>
</dbReference>
<keyword evidence="9" id="KW-1185">Reference proteome</keyword>
<dbReference type="PANTHER" id="PTHR24286">
    <property type="entry name" value="CYTOCHROME P450 26"/>
    <property type="match status" value="1"/>
</dbReference>
<dbReference type="GO" id="GO:0016125">
    <property type="term" value="P:sterol metabolic process"/>
    <property type="evidence" value="ECO:0007669"/>
    <property type="project" value="TreeGrafter"/>
</dbReference>
<dbReference type="PRINTS" id="PR00463">
    <property type="entry name" value="EP450I"/>
</dbReference>
<dbReference type="PANTHER" id="PTHR24286:SF350">
    <property type="entry name" value="ENT-KAURENOIC ACID OXIDASE 1-LIKE"/>
    <property type="match status" value="1"/>
</dbReference>
<dbReference type="GO" id="GO:0020037">
    <property type="term" value="F:heme binding"/>
    <property type="evidence" value="ECO:0007669"/>
    <property type="project" value="InterPro"/>
</dbReference>
<gene>
    <name evidence="8" type="ORF">K7X08_032284</name>
</gene>
<evidence type="ECO:0000256" key="5">
    <source>
        <dbReference type="ARBA" id="ARBA00023002"/>
    </source>
</evidence>
<dbReference type="PROSITE" id="PS00086">
    <property type="entry name" value="CYTOCHROME_P450"/>
    <property type="match status" value="1"/>
</dbReference>
<dbReference type="GO" id="GO:0016705">
    <property type="term" value="F:oxidoreductase activity, acting on paired donors, with incorporation or reduction of molecular oxygen"/>
    <property type="evidence" value="ECO:0007669"/>
    <property type="project" value="InterPro"/>
</dbReference>
<keyword evidence="5" id="KW-0560">Oxidoreductase</keyword>
<dbReference type="EMBL" id="JAJAGQ010000008">
    <property type="protein sequence ID" value="KAJ8556532.1"/>
    <property type="molecule type" value="Genomic_DNA"/>
</dbReference>
<dbReference type="Pfam" id="PF00067">
    <property type="entry name" value="p450"/>
    <property type="match status" value="1"/>
</dbReference>
<dbReference type="InterPro" id="IPR002401">
    <property type="entry name" value="Cyt_P450_E_grp-I"/>
</dbReference>
<sequence>MEFDSLFLYTALAVGVLTICNVLKRVNGWFYSIKFSSKEYRVPPGDMGWPFIGNMLFFFRSFKLGGDLGTFISYFVTRFGGGGMYKSFMFGKPSVIITTPEIVREVLMDDDNFDLGFPQYLRDLLGQEPTGGTTIQEDKLIRRLTAPIKNHISLSSYFDCIKKIAKSSFEKWADMGEPIELFAEMRRPAFDVLMQVLIGGDQVAPHLLDMVFKQNSYRFRGLHSLSINFPGFAYNKALNAQKEISKVYEEIITERKAMIAKTKGEPRTNLLDTMLDTQDDGEGTKLRDGNILKTLLSYTFGGYENVARTATKAIMHLERNPEFYQKAKEEQEDIIKRRSSPNDGLNFDKIAQMKYLAKVINETLRMGSTETVVFREANTTVNVNGYSVPKGWNFLALLGKFHMDPNVFVKPKEFNPSRWDDLDKPASFLPFGIGPRMCPGANLVRLEVSVFLHYYILYYRVLYRSTFLYWMNTKPQLVVADVELIKEIFTNKQGSFGKAKFDGILKKFVGDGSVFQEGKKWLKLRKVADHVFHAQSLKEMLPAMVGRVETMLKTWKSYEGKEIEVYEEFKLLSLEIISNSVFGSDYTTGKHIFDMLDKIAYISSMSHGKIRNPILESSEEIEADKILEELFESFIGILKQREYKVKAGQSDNFGGDFLGSLLEGHHNADKEVRISVDEIIEERKSFYFAGHKTVTSLLSWSMYLLAVHTDWQEKQERKFLNSLAKKIQPQKPFQG</sequence>
<evidence type="ECO:0000256" key="1">
    <source>
        <dbReference type="ARBA" id="ARBA00004167"/>
    </source>
</evidence>
<keyword evidence="4" id="KW-0472">Membrane</keyword>
<dbReference type="PRINTS" id="PR00385">
    <property type="entry name" value="P450"/>
</dbReference>
<dbReference type="InterPro" id="IPR017972">
    <property type="entry name" value="Cyt_P450_CS"/>
</dbReference>
<evidence type="ECO:0000313" key="8">
    <source>
        <dbReference type="EMBL" id="KAJ8556532.1"/>
    </source>
</evidence>
<dbReference type="Proteomes" id="UP001152561">
    <property type="component" value="Unassembled WGS sequence"/>
</dbReference>
<evidence type="ECO:0000256" key="6">
    <source>
        <dbReference type="ARBA" id="ARBA00023004"/>
    </source>
</evidence>
<dbReference type="GO" id="GO:0016020">
    <property type="term" value="C:membrane"/>
    <property type="evidence" value="ECO:0007669"/>
    <property type="project" value="UniProtKB-SubCell"/>
</dbReference>
<dbReference type="OrthoDB" id="1259222at2759"/>
<comment type="caution">
    <text evidence="8">The sequence shown here is derived from an EMBL/GenBank/DDBJ whole genome shotgun (WGS) entry which is preliminary data.</text>
</comment>
<evidence type="ECO:0000256" key="3">
    <source>
        <dbReference type="ARBA" id="ARBA00022723"/>
    </source>
</evidence>
<dbReference type="GO" id="GO:0005506">
    <property type="term" value="F:iron ion binding"/>
    <property type="evidence" value="ECO:0007669"/>
    <property type="project" value="InterPro"/>
</dbReference>
<dbReference type="InterPro" id="IPR001128">
    <property type="entry name" value="Cyt_P450"/>
</dbReference>
<keyword evidence="4" id="KW-1133">Transmembrane helix</keyword>
<evidence type="ECO:0000313" key="9">
    <source>
        <dbReference type="Proteomes" id="UP001152561"/>
    </source>
</evidence>
<comment type="subcellular location">
    <subcellularLocation>
        <location evidence="1">Membrane</location>
        <topology evidence="1">Single-pass membrane protein</topology>
    </subcellularLocation>
</comment>
<protein>
    <recommendedName>
        <fullName evidence="10">Cytochrome P450</fullName>
    </recommendedName>
</protein>
<name>A0A9Q1MCD6_9SOLA</name>
<comment type="cofactor">
    <cofactor evidence="7">
        <name>heme</name>
        <dbReference type="ChEBI" id="CHEBI:30413"/>
    </cofactor>
</comment>
<dbReference type="AlphaFoldDB" id="A0A9Q1MCD6"/>
<accession>A0A9Q1MCD6</accession>
<organism evidence="8 9">
    <name type="scientific">Anisodus acutangulus</name>
    <dbReference type="NCBI Taxonomy" id="402998"/>
    <lineage>
        <taxon>Eukaryota</taxon>
        <taxon>Viridiplantae</taxon>
        <taxon>Streptophyta</taxon>
        <taxon>Embryophyta</taxon>
        <taxon>Tracheophyta</taxon>
        <taxon>Spermatophyta</taxon>
        <taxon>Magnoliopsida</taxon>
        <taxon>eudicotyledons</taxon>
        <taxon>Gunneridae</taxon>
        <taxon>Pentapetalae</taxon>
        <taxon>asterids</taxon>
        <taxon>lamiids</taxon>
        <taxon>Solanales</taxon>
        <taxon>Solanaceae</taxon>
        <taxon>Solanoideae</taxon>
        <taxon>Hyoscyameae</taxon>
        <taxon>Anisodus</taxon>
    </lineage>
</organism>
<keyword evidence="3 7" id="KW-0479">Metal-binding</keyword>
<evidence type="ECO:0000256" key="2">
    <source>
        <dbReference type="ARBA" id="ARBA00022692"/>
    </source>
</evidence>
<dbReference type="GO" id="GO:0004497">
    <property type="term" value="F:monooxygenase activity"/>
    <property type="evidence" value="ECO:0007669"/>
    <property type="project" value="UniProtKB-KW"/>
</dbReference>
<dbReference type="SUPFAM" id="SSF48264">
    <property type="entry name" value="Cytochrome P450"/>
    <property type="match status" value="2"/>
</dbReference>